<reference evidence="1 2" key="1">
    <citation type="journal article" date="2019" name="Sci. Rep.">
        <title>Orb-weaving spider Araneus ventricosus genome elucidates the spidroin gene catalogue.</title>
        <authorList>
            <person name="Kono N."/>
            <person name="Nakamura H."/>
            <person name="Ohtoshi R."/>
            <person name="Moran D.A.P."/>
            <person name="Shinohara A."/>
            <person name="Yoshida Y."/>
            <person name="Fujiwara M."/>
            <person name="Mori M."/>
            <person name="Tomita M."/>
            <person name="Arakawa K."/>
        </authorList>
    </citation>
    <scope>NUCLEOTIDE SEQUENCE [LARGE SCALE GENOMIC DNA]</scope>
</reference>
<dbReference type="Proteomes" id="UP000499080">
    <property type="component" value="Unassembled WGS sequence"/>
</dbReference>
<comment type="caution">
    <text evidence="1">The sequence shown here is derived from an EMBL/GenBank/DDBJ whole genome shotgun (WGS) entry which is preliminary data.</text>
</comment>
<organism evidence="1 2">
    <name type="scientific">Araneus ventricosus</name>
    <name type="common">Orbweaver spider</name>
    <name type="synonym">Epeira ventricosa</name>
    <dbReference type="NCBI Taxonomy" id="182803"/>
    <lineage>
        <taxon>Eukaryota</taxon>
        <taxon>Metazoa</taxon>
        <taxon>Ecdysozoa</taxon>
        <taxon>Arthropoda</taxon>
        <taxon>Chelicerata</taxon>
        <taxon>Arachnida</taxon>
        <taxon>Araneae</taxon>
        <taxon>Araneomorphae</taxon>
        <taxon>Entelegynae</taxon>
        <taxon>Araneoidea</taxon>
        <taxon>Araneidae</taxon>
        <taxon>Araneus</taxon>
    </lineage>
</organism>
<keyword evidence="2" id="KW-1185">Reference proteome</keyword>
<dbReference type="AlphaFoldDB" id="A0A4Y2WQ81"/>
<feature type="non-terminal residue" evidence="1">
    <location>
        <position position="1"/>
    </location>
</feature>
<proteinExistence type="predicted"/>
<sequence length="62" mass="6627">RSGLVVTSRVRNWKTPGSKPDSSVGASGPKVPQIIRSGLAPSCWYGREVWKGNAESGVFLVI</sequence>
<accession>A0A4Y2WQ81</accession>
<protein>
    <submittedName>
        <fullName evidence="1">Uncharacterized protein</fullName>
    </submittedName>
</protein>
<evidence type="ECO:0000313" key="1">
    <source>
        <dbReference type="EMBL" id="GBO38876.1"/>
    </source>
</evidence>
<dbReference type="EMBL" id="BGPR01063720">
    <property type="protein sequence ID" value="GBO38876.1"/>
    <property type="molecule type" value="Genomic_DNA"/>
</dbReference>
<name>A0A4Y2WQ81_ARAVE</name>
<evidence type="ECO:0000313" key="2">
    <source>
        <dbReference type="Proteomes" id="UP000499080"/>
    </source>
</evidence>
<gene>
    <name evidence="1" type="ORF">AVEN_120382_1</name>
</gene>